<proteinExistence type="inferred from homology"/>
<dbReference type="InterPro" id="IPR001460">
    <property type="entry name" value="PCN-bd_Tpept"/>
</dbReference>
<comment type="subcellular location">
    <subcellularLocation>
        <location evidence="2">Membrane</location>
    </subcellularLocation>
</comment>
<reference evidence="12 13" key="1">
    <citation type="submission" date="2020-08" db="EMBL/GenBank/DDBJ databases">
        <title>Genomic Encyclopedia of Type Strains, Phase IV (KMG-IV): sequencing the most valuable type-strain genomes for metagenomic binning, comparative biology and taxonomic classification.</title>
        <authorList>
            <person name="Goeker M."/>
        </authorList>
    </citation>
    <scope>NUCLEOTIDE SEQUENCE [LARGE SCALE GENOMIC DNA]</scope>
    <source>
        <strain evidence="12 13">DSM 103725</strain>
    </source>
</reference>
<dbReference type="SUPFAM" id="SSF56519">
    <property type="entry name" value="Penicillin binding protein dimerisation domain"/>
    <property type="match status" value="1"/>
</dbReference>
<dbReference type="Gene3D" id="3.40.710.10">
    <property type="entry name" value="DD-peptidase/beta-lactamase superfamily"/>
    <property type="match status" value="1"/>
</dbReference>
<dbReference type="EMBL" id="JACHGY010000001">
    <property type="protein sequence ID" value="MBB6431436.1"/>
    <property type="molecule type" value="Genomic_DNA"/>
</dbReference>
<dbReference type="EC" id="3.5.2.6" evidence="4"/>
<dbReference type="Pfam" id="PF03717">
    <property type="entry name" value="PBP_dimer"/>
    <property type="match status" value="1"/>
</dbReference>
<keyword evidence="12" id="KW-0131">Cell cycle</keyword>
<evidence type="ECO:0000256" key="8">
    <source>
        <dbReference type="ARBA" id="ARBA00023136"/>
    </source>
</evidence>
<sequence>MRSVLRQIIPSMFHRRLLLLGGVSIVLMGLLAGQTAKLTTGEEHDKRQAALKAHLENATYTPTSRGKIYDRKGRPLAEDRPGWDVQVSFALLSGNWAYDQAEMAARRTMSRQAWRSLTLEQRAEQTWRFIEPYLVKIETLKVTLAELGGVQIEQIEDRQREVVRWVQTMGANATAANRRNKYKILTEDQAKNLSWAEVDVPVREEYQPHSVLYDVTPETVTWIEQFIAKAKQEDEAFQAQVKQARVNGQPAPEDTREYDVWLEVSPVRVRKRVYYWESRTFEFDRSTLPTPLAKSEPLLVTVDGIGRHIIGTLRPIHKGDPHWDRYPFTRDADDPEAPDVVDLAGYRPNDLIGRFGIERSMESVLRGSRGQRVLHLDTGEETIQRPIAGENVHLTIDIQLQMRIQAIMSQDPAIGLMRSQPWHKSGYPSEKKPQTPKPGDALNGAAIVLDIDNSEIVAAVSVPGLSINDLENRSVEVFGDFENLPTMFRPVGYRYEPGSTNKPLVLAAGITDGIIGPDEIIDCSQGHLWEDSPTTFRDWIFRPPHYTKFGELTGVEAIKVSSNVYFGRVAQKFGQSLGYQRMAEWFSLFGFGRLSGSGLNEEVRGALPPVGSKVSERQAAYMAIGEGAMSATPMQVANAHATLARGGLYIPPTFIQDRSRIGAQRQTSQLHLSPAARDRALRGMEASANTRGTSGLDRGTTYWIGFEDGSHDRVFNVEGVKVMAKSGTADAPPFRRVFDGGEEKPDGTIAKAGEYNRNGAIIREGYHGWVVALVQPEGEPRPTHAIAVVVEYAGSGGRVAGPIVNQIIRAMAVEGYLGEEALRAMLPQTDSPEGTDGAAG</sequence>
<protein>
    <recommendedName>
        <fullName evidence="4">beta-lactamase</fullName>
        <ecNumber evidence="4">3.5.2.6</ecNumber>
    </recommendedName>
</protein>
<dbReference type="GO" id="GO:0008800">
    <property type="term" value="F:beta-lactamase activity"/>
    <property type="evidence" value="ECO:0007669"/>
    <property type="project" value="UniProtKB-EC"/>
</dbReference>
<dbReference type="Gene3D" id="3.90.1310.10">
    <property type="entry name" value="Penicillin-binding protein 2a (Domain 2)"/>
    <property type="match status" value="1"/>
</dbReference>
<dbReference type="GO" id="GO:0071555">
    <property type="term" value="P:cell wall organization"/>
    <property type="evidence" value="ECO:0007669"/>
    <property type="project" value="TreeGrafter"/>
</dbReference>
<evidence type="ECO:0000256" key="5">
    <source>
        <dbReference type="ARBA" id="ARBA00022645"/>
    </source>
</evidence>
<dbReference type="InterPro" id="IPR036138">
    <property type="entry name" value="PBP_dimer_sf"/>
</dbReference>
<dbReference type="SUPFAM" id="SSF56601">
    <property type="entry name" value="beta-lactamase/transpeptidase-like"/>
    <property type="match status" value="1"/>
</dbReference>
<keyword evidence="12" id="KW-0132">Cell division</keyword>
<comment type="caution">
    <text evidence="12">The sequence shown here is derived from an EMBL/GenBank/DDBJ whole genome shotgun (WGS) entry which is preliminary data.</text>
</comment>
<keyword evidence="5" id="KW-0121">Carboxypeptidase</keyword>
<name>A0A7X0HB22_9BACT</name>
<evidence type="ECO:0000256" key="3">
    <source>
        <dbReference type="ARBA" id="ARBA00007898"/>
    </source>
</evidence>
<evidence type="ECO:0000256" key="7">
    <source>
        <dbReference type="ARBA" id="ARBA00022801"/>
    </source>
</evidence>
<evidence type="ECO:0000313" key="13">
    <source>
        <dbReference type="Proteomes" id="UP000541810"/>
    </source>
</evidence>
<dbReference type="GO" id="GO:0005886">
    <property type="term" value="C:plasma membrane"/>
    <property type="evidence" value="ECO:0007669"/>
    <property type="project" value="TreeGrafter"/>
</dbReference>
<keyword evidence="7" id="KW-0378">Hydrolase</keyword>
<evidence type="ECO:0000313" key="12">
    <source>
        <dbReference type="EMBL" id="MBB6431436.1"/>
    </source>
</evidence>
<evidence type="ECO:0000256" key="1">
    <source>
        <dbReference type="ARBA" id="ARBA00001526"/>
    </source>
</evidence>
<evidence type="ECO:0000259" key="10">
    <source>
        <dbReference type="Pfam" id="PF00905"/>
    </source>
</evidence>
<accession>A0A7X0HB22</accession>
<organism evidence="12 13">
    <name type="scientific">Algisphaera agarilytica</name>
    <dbReference type="NCBI Taxonomy" id="1385975"/>
    <lineage>
        <taxon>Bacteria</taxon>
        <taxon>Pseudomonadati</taxon>
        <taxon>Planctomycetota</taxon>
        <taxon>Phycisphaerae</taxon>
        <taxon>Phycisphaerales</taxon>
        <taxon>Phycisphaeraceae</taxon>
        <taxon>Algisphaera</taxon>
    </lineage>
</organism>
<dbReference type="InterPro" id="IPR012338">
    <property type="entry name" value="Beta-lactam/transpept-like"/>
</dbReference>
<dbReference type="PANTHER" id="PTHR30627:SF6">
    <property type="entry name" value="BETA-LACTAMASE YBXI-RELATED"/>
    <property type="match status" value="1"/>
</dbReference>
<keyword evidence="8" id="KW-0472">Membrane</keyword>
<dbReference type="AlphaFoldDB" id="A0A7X0HB22"/>
<keyword evidence="9" id="KW-0046">Antibiotic resistance</keyword>
<evidence type="ECO:0000256" key="4">
    <source>
        <dbReference type="ARBA" id="ARBA00012865"/>
    </source>
</evidence>
<dbReference type="Proteomes" id="UP000541810">
    <property type="component" value="Unassembled WGS sequence"/>
</dbReference>
<gene>
    <name evidence="12" type="ORF">HNQ40_003242</name>
</gene>
<keyword evidence="6" id="KW-0732">Signal</keyword>
<keyword evidence="13" id="KW-1185">Reference proteome</keyword>
<dbReference type="InterPro" id="IPR005311">
    <property type="entry name" value="PBP_dimer"/>
</dbReference>
<comment type="catalytic activity">
    <reaction evidence="1">
        <text>a beta-lactam + H2O = a substituted beta-amino acid</text>
        <dbReference type="Rhea" id="RHEA:20401"/>
        <dbReference type="ChEBI" id="CHEBI:15377"/>
        <dbReference type="ChEBI" id="CHEBI:35627"/>
        <dbReference type="ChEBI" id="CHEBI:140347"/>
        <dbReference type="EC" id="3.5.2.6"/>
    </reaction>
</comment>
<dbReference type="InterPro" id="IPR050515">
    <property type="entry name" value="Beta-lactam/transpept"/>
</dbReference>
<dbReference type="GO" id="GO:0051301">
    <property type="term" value="P:cell division"/>
    <property type="evidence" value="ECO:0007669"/>
    <property type="project" value="UniProtKB-KW"/>
</dbReference>
<dbReference type="GO" id="GO:0008658">
    <property type="term" value="F:penicillin binding"/>
    <property type="evidence" value="ECO:0007669"/>
    <property type="project" value="InterPro"/>
</dbReference>
<keyword evidence="5" id="KW-0645">Protease</keyword>
<evidence type="ECO:0000256" key="9">
    <source>
        <dbReference type="ARBA" id="ARBA00023251"/>
    </source>
</evidence>
<feature type="domain" description="Penicillin-binding protein dimerisation" evidence="11">
    <location>
        <begin position="62"/>
        <end position="381"/>
    </location>
</feature>
<evidence type="ECO:0000256" key="2">
    <source>
        <dbReference type="ARBA" id="ARBA00004370"/>
    </source>
</evidence>
<comment type="similarity">
    <text evidence="3">Belongs to the class-D beta-lactamase family.</text>
</comment>
<evidence type="ECO:0000259" key="11">
    <source>
        <dbReference type="Pfam" id="PF03717"/>
    </source>
</evidence>
<dbReference type="GO" id="GO:0046677">
    <property type="term" value="P:response to antibiotic"/>
    <property type="evidence" value="ECO:0007669"/>
    <property type="project" value="UniProtKB-KW"/>
</dbReference>
<dbReference type="Pfam" id="PF00905">
    <property type="entry name" value="Transpeptidase"/>
    <property type="match status" value="1"/>
</dbReference>
<dbReference type="RefSeq" id="WP_184678902.1">
    <property type="nucleotide sequence ID" value="NZ_JACHGY010000001.1"/>
</dbReference>
<feature type="domain" description="Penicillin-binding protein transpeptidase" evidence="10">
    <location>
        <begin position="444"/>
        <end position="808"/>
    </location>
</feature>
<dbReference type="GO" id="GO:0004180">
    <property type="term" value="F:carboxypeptidase activity"/>
    <property type="evidence" value="ECO:0007669"/>
    <property type="project" value="UniProtKB-KW"/>
</dbReference>
<evidence type="ECO:0000256" key="6">
    <source>
        <dbReference type="ARBA" id="ARBA00022729"/>
    </source>
</evidence>
<dbReference type="PANTHER" id="PTHR30627">
    <property type="entry name" value="PEPTIDOGLYCAN D,D-TRANSPEPTIDASE"/>
    <property type="match status" value="1"/>
</dbReference>